<reference evidence="2" key="1">
    <citation type="submission" date="2019-04" db="EMBL/GenBank/DDBJ databases">
        <title>Complete genome sequence of Sphingomonas sp. W1-2-3.</title>
        <authorList>
            <person name="Im W.T."/>
        </authorList>
    </citation>
    <scope>NUCLEOTIDE SEQUENCE [LARGE SCALE GENOMIC DNA]</scope>
    <source>
        <strain evidence="2">W1-2-3</strain>
    </source>
</reference>
<dbReference type="RefSeq" id="WP_222873946.1">
    <property type="nucleotide sequence ID" value="NZ_CP039704.1"/>
</dbReference>
<dbReference type="AlphaFoldDB" id="A0A4D7C607"/>
<protein>
    <submittedName>
        <fullName evidence="1">Uncharacterized protein</fullName>
    </submittedName>
</protein>
<proteinExistence type="predicted"/>
<dbReference type="EMBL" id="CP039704">
    <property type="protein sequence ID" value="QCI79135.1"/>
    <property type="molecule type" value="Genomic_DNA"/>
</dbReference>
<name>A0A4D7C607_9SPHN</name>
<dbReference type="Proteomes" id="UP000298714">
    <property type="component" value="Chromosome"/>
</dbReference>
<keyword evidence="2" id="KW-1185">Reference proteome</keyword>
<accession>A0A4D7C607</accession>
<evidence type="ECO:0000313" key="2">
    <source>
        <dbReference type="Proteomes" id="UP000298714"/>
    </source>
</evidence>
<organism evidence="1 2">
    <name type="scientific">Hankyongella ginsenosidimutans</name>
    <dbReference type="NCBI Taxonomy" id="1763828"/>
    <lineage>
        <taxon>Bacteria</taxon>
        <taxon>Pseudomonadati</taxon>
        <taxon>Pseudomonadota</taxon>
        <taxon>Alphaproteobacteria</taxon>
        <taxon>Sphingomonadales</taxon>
        <taxon>Sphingomonadaceae</taxon>
        <taxon>Hankyongella</taxon>
    </lineage>
</organism>
<sequence length="137" mass="15198">MALAAGVRRDTPQDIALRRTAAAIIAEQDDIRHGFALARAQRLGRAVAMPAHVPAWLSLAQQLLESGDAIALERLRLERLWRRLDALANDHAFDIEAVLIVVCRWDIANQWFAGDGVRARTRLHALAADVHERVEAA</sequence>
<evidence type="ECO:0000313" key="1">
    <source>
        <dbReference type="EMBL" id="QCI79135.1"/>
    </source>
</evidence>
<dbReference type="KEGG" id="hgn:E6W36_04900"/>
<gene>
    <name evidence="1" type="ORF">E6W36_04900</name>
</gene>